<dbReference type="InterPro" id="IPR002048">
    <property type="entry name" value="EF_hand_dom"/>
</dbReference>
<comment type="caution">
    <text evidence="4">The sequence shown here is derived from an EMBL/GenBank/DDBJ whole genome shotgun (WGS) entry which is preliminary data.</text>
</comment>
<gene>
    <name evidence="4" type="ORF">GGR89_003984</name>
</gene>
<feature type="region of interest" description="Disordered" evidence="1">
    <location>
        <begin position="126"/>
        <end position="164"/>
    </location>
</feature>
<dbReference type="RefSeq" id="WP_125973733.1">
    <property type="nucleotide sequence ID" value="NZ_BAAADY010000027.1"/>
</dbReference>
<feature type="domain" description="EF-hand" evidence="3">
    <location>
        <begin position="103"/>
        <end position="138"/>
    </location>
</feature>
<evidence type="ECO:0000256" key="2">
    <source>
        <dbReference type="SAM" id="SignalP"/>
    </source>
</evidence>
<proteinExistence type="predicted"/>
<dbReference type="SUPFAM" id="SSF47473">
    <property type="entry name" value="EF-hand"/>
    <property type="match status" value="1"/>
</dbReference>
<dbReference type="SMART" id="SM00054">
    <property type="entry name" value="EFh"/>
    <property type="match status" value="2"/>
</dbReference>
<reference evidence="4 5" key="1">
    <citation type="submission" date="2020-03" db="EMBL/GenBank/DDBJ databases">
        <title>Genomic Encyclopedia of Type Strains, Phase IV (KMG-IV): sequencing the most valuable type-strain genomes for metagenomic binning, comparative biology and taxonomic classification.</title>
        <authorList>
            <person name="Goeker M."/>
        </authorList>
    </citation>
    <scope>NUCLEOTIDE SEQUENCE [LARGE SCALE GENOMIC DNA]</scope>
    <source>
        <strain evidence="4 5">DSM 7225</strain>
    </source>
</reference>
<organism evidence="4 5">
    <name type="scientific">Sphingomonas trueperi</name>
    <dbReference type="NCBI Taxonomy" id="53317"/>
    <lineage>
        <taxon>Bacteria</taxon>
        <taxon>Pseudomonadati</taxon>
        <taxon>Pseudomonadota</taxon>
        <taxon>Alphaproteobacteria</taxon>
        <taxon>Sphingomonadales</taxon>
        <taxon>Sphingomonadaceae</taxon>
        <taxon>Sphingomonas</taxon>
    </lineage>
</organism>
<feature type="signal peptide" evidence="2">
    <location>
        <begin position="1"/>
        <end position="21"/>
    </location>
</feature>
<dbReference type="GO" id="GO:0005509">
    <property type="term" value="F:calcium ion binding"/>
    <property type="evidence" value="ECO:0007669"/>
    <property type="project" value="InterPro"/>
</dbReference>
<name>A0A7X5Y204_9SPHN</name>
<dbReference type="InterPro" id="IPR011992">
    <property type="entry name" value="EF-hand-dom_pair"/>
</dbReference>
<evidence type="ECO:0000313" key="5">
    <source>
        <dbReference type="Proteomes" id="UP000531251"/>
    </source>
</evidence>
<feature type="compositionally biased region" description="Pro residues" evidence="1">
    <location>
        <begin position="153"/>
        <end position="164"/>
    </location>
</feature>
<dbReference type="AlphaFoldDB" id="A0A7X5Y204"/>
<sequence>MLKRVTLAALGASLLAGSALAAQAEPQDGPRGPRHDPLAMADQNKDGIVTRDEMLAGVATRFNAMDANHDGKVTPEEREAYMTQQRARMGARMAPKKDLTLADEQARAARMFDRIDTNHDGKIDAAERQAAAQKMMQMRRGGGWRGRQGPPAGDMPPPPPADGN</sequence>
<dbReference type="Proteomes" id="UP000531251">
    <property type="component" value="Unassembled WGS sequence"/>
</dbReference>
<evidence type="ECO:0000256" key="1">
    <source>
        <dbReference type="SAM" id="MobiDB-lite"/>
    </source>
</evidence>
<feature type="domain" description="EF-hand" evidence="3">
    <location>
        <begin position="53"/>
        <end position="88"/>
    </location>
</feature>
<keyword evidence="5" id="KW-1185">Reference proteome</keyword>
<dbReference type="PROSITE" id="PS50222">
    <property type="entry name" value="EF_HAND_2"/>
    <property type="match status" value="2"/>
</dbReference>
<feature type="chain" id="PRO_5030893682" evidence="2">
    <location>
        <begin position="22"/>
        <end position="164"/>
    </location>
</feature>
<dbReference type="Pfam" id="PF13202">
    <property type="entry name" value="EF-hand_5"/>
    <property type="match status" value="2"/>
</dbReference>
<dbReference type="Gene3D" id="1.10.238.10">
    <property type="entry name" value="EF-hand"/>
    <property type="match status" value="2"/>
</dbReference>
<evidence type="ECO:0000313" key="4">
    <source>
        <dbReference type="EMBL" id="NJB99639.1"/>
    </source>
</evidence>
<evidence type="ECO:0000259" key="3">
    <source>
        <dbReference type="PROSITE" id="PS50222"/>
    </source>
</evidence>
<keyword evidence="2" id="KW-0732">Signal</keyword>
<protein>
    <submittedName>
        <fullName evidence="4">Spy/CpxP family protein refolding chaperone</fullName>
    </submittedName>
</protein>
<accession>A0A7X5Y204</accession>
<dbReference type="EMBL" id="JAATJB010000018">
    <property type="protein sequence ID" value="NJB99639.1"/>
    <property type="molecule type" value="Genomic_DNA"/>
</dbReference>